<dbReference type="AlphaFoldDB" id="J9TR97"/>
<dbReference type="EMBL" id="CP003490">
    <property type="protein sequence ID" value="AFR69672.1"/>
    <property type="molecule type" value="Genomic_DNA"/>
</dbReference>
<dbReference type="PANTHER" id="PTHR44846:SF4">
    <property type="entry name" value="HTH GNTR-TYPE DOMAIN-CONTAINING PROTEIN"/>
    <property type="match status" value="1"/>
</dbReference>
<dbReference type="SMART" id="SM00866">
    <property type="entry name" value="UTRA"/>
    <property type="match status" value="1"/>
</dbReference>
<feature type="domain" description="UbiC transcription regulator-associated" evidence="1">
    <location>
        <begin position="46"/>
        <end position="185"/>
    </location>
</feature>
<name>J9TR97_BRAPL</name>
<accession>J9TR97</accession>
<evidence type="ECO:0000313" key="2">
    <source>
        <dbReference type="EMBL" id="AFR69672.1"/>
    </source>
</evidence>
<organism evidence="2 3">
    <name type="scientific">Brachyspira pilosicoli B2904</name>
    <dbReference type="NCBI Taxonomy" id="1133568"/>
    <lineage>
        <taxon>Bacteria</taxon>
        <taxon>Pseudomonadati</taxon>
        <taxon>Spirochaetota</taxon>
        <taxon>Spirochaetia</taxon>
        <taxon>Brachyspirales</taxon>
        <taxon>Brachyspiraceae</taxon>
        <taxon>Brachyspira</taxon>
    </lineage>
</organism>
<reference evidence="2 3" key="1">
    <citation type="journal article" date="2012" name="BMC Genomics">
        <title>Comparative genomics of Brachyspira pilosicoli strains: genome rearrangements, reductions and correlation of genetic compliment with phenotypic diversity.</title>
        <authorList>
            <person name="Mappley L.J."/>
            <person name="Black M.L."/>
            <person name="Abuoun M."/>
            <person name="Darby A.C."/>
            <person name="Woodward M.J."/>
            <person name="Parkhill J."/>
            <person name="Turner A.K."/>
            <person name="Bellgard M.I."/>
            <person name="La T."/>
            <person name="Phillips N.D."/>
            <person name="La Ragione R.M."/>
            <person name="Hampson D.J."/>
        </authorList>
    </citation>
    <scope>NUCLEOTIDE SEQUENCE [LARGE SCALE GENOMIC DNA]</scope>
    <source>
        <strain evidence="2">B2904</strain>
    </source>
</reference>
<dbReference type="SUPFAM" id="SSF64288">
    <property type="entry name" value="Chorismate lyase-like"/>
    <property type="match status" value="1"/>
</dbReference>
<dbReference type="Proteomes" id="UP000007346">
    <property type="component" value="Chromosome"/>
</dbReference>
<evidence type="ECO:0000259" key="1">
    <source>
        <dbReference type="SMART" id="SM00866"/>
    </source>
</evidence>
<proteinExistence type="predicted"/>
<dbReference type="PATRIC" id="fig|1133568.3.peg.313"/>
<sequence>MRKAINLLINNGMLYSVQGSGIFIRDNLNSVDYINISNSSGFKRKHTDKKVEYIIINLDVINIDKEIAQKMSMELNKEVYYIVRLIKVNDNFLAVEYTYYNKDIVHYLNKEIAEDSIFKYITEVLNLNIGFSDRIIYCDKIDSYNAKLLNLEENSPSLITENINHLHNGEIFNFSKIIYNYLYTKLFI</sequence>
<dbReference type="GO" id="GO:0045892">
    <property type="term" value="P:negative regulation of DNA-templated transcription"/>
    <property type="evidence" value="ECO:0007669"/>
    <property type="project" value="TreeGrafter"/>
</dbReference>
<protein>
    <submittedName>
        <fullName evidence="2">UbiC transcription regulator-associated</fullName>
    </submittedName>
</protein>
<gene>
    <name evidence="2" type="primary">ubiC</name>
    <name evidence="2" type="ORF">B2904_orf316</name>
</gene>
<dbReference type="PANTHER" id="PTHR44846">
    <property type="entry name" value="MANNOSYL-D-GLYCERATE TRANSPORT/METABOLISM SYSTEM REPRESSOR MNGR-RELATED"/>
    <property type="match status" value="1"/>
</dbReference>
<dbReference type="InterPro" id="IPR011663">
    <property type="entry name" value="UTRA"/>
</dbReference>
<dbReference type="HOGENOM" id="CLU_063236_5_1_12"/>
<evidence type="ECO:0000313" key="3">
    <source>
        <dbReference type="Proteomes" id="UP000007346"/>
    </source>
</evidence>
<dbReference type="InterPro" id="IPR050679">
    <property type="entry name" value="Bact_HTH_transcr_reg"/>
</dbReference>
<dbReference type="Gene3D" id="3.40.1410.10">
    <property type="entry name" value="Chorismate lyase-like"/>
    <property type="match status" value="1"/>
</dbReference>
<dbReference type="Pfam" id="PF07702">
    <property type="entry name" value="UTRA"/>
    <property type="match status" value="1"/>
</dbReference>
<dbReference type="GO" id="GO:0003677">
    <property type="term" value="F:DNA binding"/>
    <property type="evidence" value="ECO:0007669"/>
    <property type="project" value="InterPro"/>
</dbReference>
<dbReference type="KEGG" id="bpj:B2904_orf316"/>
<dbReference type="InterPro" id="IPR028978">
    <property type="entry name" value="Chorismate_lyase_/UTRA_dom_sf"/>
</dbReference>